<reference evidence="3" key="1">
    <citation type="submission" date="2010-04" db="EMBL/GenBank/DDBJ databases">
        <title>Complete genome sequence of Nitrosococcus halophilus Nc4, a salt-adapted, aerobic obligate ammonia-oxidizing sulfur purple bacterium.</title>
        <authorList>
            <consortium name="US DOE Joint Genome Institute"/>
            <person name="Campbell M.A."/>
            <person name="Malfatti S.A."/>
            <person name="Chain P.S.G."/>
            <person name="Heidelberg J.F."/>
            <person name="Ward B.B."/>
            <person name="Klotz M.G."/>
        </authorList>
    </citation>
    <scope>NUCLEOTIDE SEQUENCE [LARGE SCALE GENOMIC DNA]</scope>
    <source>
        <strain evidence="3">Nc4</strain>
    </source>
</reference>
<organism evidence="2 3">
    <name type="scientific">Nitrosococcus halophilus (strain Nc4)</name>
    <dbReference type="NCBI Taxonomy" id="472759"/>
    <lineage>
        <taxon>Bacteria</taxon>
        <taxon>Pseudomonadati</taxon>
        <taxon>Pseudomonadota</taxon>
        <taxon>Gammaproteobacteria</taxon>
        <taxon>Chromatiales</taxon>
        <taxon>Chromatiaceae</taxon>
        <taxon>Nitrosococcus</taxon>
    </lineage>
</organism>
<protein>
    <recommendedName>
        <fullName evidence="4">Secreted protein</fullName>
    </recommendedName>
</protein>
<dbReference type="EMBL" id="CP001798">
    <property type="protein sequence ID" value="ADE13449.1"/>
    <property type="molecule type" value="Genomic_DNA"/>
</dbReference>
<evidence type="ECO:0000256" key="1">
    <source>
        <dbReference type="SAM" id="SignalP"/>
    </source>
</evidence>
<feature type="signal peptide" evidence="1">
    <location>
        <begin position="1"/>
        <end position="25"/>
    </location>
</feature>
<dbReference type="AlphaFoldDB" id="D5BUP9"/>
<dbReference type="RefSeq" id="WP_013031345.1">
    <property type="nucleotide sequence ID" value="NC_013960.1"/>
</dbReference>
<evidence type="ECO:0000313" key="2">
    <source>
        <dbReference type="EMBL" id="ADE13449.1"/>
    </source>
</evidence>
<sequence length="178" mass="18968">MDRKYGLAPLGAVLLSLGLAAPGSATGDCIPVPVKGKIFNNALGPGSTLGTVHIIFGTEKFKCGIRGDGKYRDPEDPHYEGPLNFDHTIVCDDDTGDDFPVHSQLLWDTSGEATIELEDCPNGLQSYSFWEKSWPVPGTGTGRFQGVTGGSITIEGTLFCNLAIDMEFSGELCIKAPD</sequence>
<accession>D5BUP9</accession>
<keyword evidence="3" id="KW-1185">Reference proteome</keyword>
<gene>
    <name evidence="2" type="ordered locus">Nhal_0246</name>
</gene>
<feature type="chain" id="PRO_5003069671" description="Secreted protein" evidence="1">
    <location>
        <begin position="26"/>
        <end position="178"/>
    </location>
</feature>
<name>D5BUP9_NITHN</name>
<dbReference type="Proteomes" id="UP000001844">
    <property type="component" value="Chromosome"/>
</dbReference>
<dbReference type="HOGENOM" id="CLU_1287744_0_0_6"/>
<dbReference type="OrthoDB" id="7061262at2"/>
<evidence type="ECO:0000313" key="3">
    <source>
        <dbReference type="Proteomes" id="UP000001844"/>
    </source>
</evidence>
<proteinExistence type="predicted"/>
<keyword evidence="1" id="KW-0732">Signal</keyword>
<evidence type="ECO:0008006" key="4">
    <source>
        <dbReference type="Google" id="ProtNLM"/>
    </source>
</evidence>
<dbReference type="eggNOG" id="ENOG502ZEJE">
    <property type="taxonomic scope" value="Bacteria"/>
</dbReference>
<dbReference type="KEGG" id="nhl:Nhal_0246"/>